<keyword evidence="1" id="KW-0732">Signal</keyword>
<dbReference type="GO" id="GO:0005509">
    <property type="term" value="F:calcium ion binding"/>
    <property type="evidence" value="ECO:0007669"/>
    <property type="project" value="InterPro"/>
</dbReference>
<dbReference type="Gene3D" id="1.10.238.10">
    <property type="entry name" value="EF-hand"/>
    <property type="match status" value="1"/>
</dbReference>
<dbReference type="PROSITE" id="PS50222">
    <property type="entry name" value="EF_HAND_2"/>
    <property type="match status" value="1"/>
</dbReference>
<comment type="caution">
    <text evidence="3">The sequence shown here is derived from an EMBL/GenBank/DDBJ whole genome shotgun (WGS) entry which is preliminary data.</text>
</comment>
<dbReference type="PROSITE" id="PS00018">
    <property type="entry name" value="EF_HAND_1"/>
    <property type="match status" value="1"/>
</dbReference>
<dbReference type="SUPFAM" id="SSF47473">
    <property type="entry name" value="EF-hand"/>
    <property type="match status" value="1"/>
</dbReference>
<feature type="domain" description="EF-hand" evidence="2">
    <location>
        <begin position="47"/>
        <end position="82"/>
    </location>
</feature>
<evidence type="ECO:0000256" key="1">
    <source>
        <dbReference type="SAM" id="SignalP"/>
    </source>
</evidence>
<accession>A0A7C3WG68</accession>
<proteinExistence type="predicted"/>
<feature type="signal peptide" evidence="1">
    <location>
        <begin position="1"/>
        <end position="19"/>
    </location>
</feature>
<sequence length="83" mass="9687">MRLLALAAMLAALCSCATATRDVFGPYDQDKDGKLSLEEVSKAGTKKDKTFYEKRFQYYDRDRDGYLDRNEFDLWREVDKEGF</sequence>
<dbReference type="InterPro" id="IPR002048">
    <property type="entry name" value="EF_hand_dom"/>
</dbReference>
<dbReference type="InterPro" id="IPR018247">
    <property type="entry name" value="EF_Hand_1_Ca_BS"/>
</dbReference>
<name>A0A7C3WG68_9BACT</name>
<dbReference type="InterPro" id="IPR011992">
    <property type="entry name" value="EF-hand-dom_pair"/>
</dbReference>
<gene>
    <name evidence="3" type="ORF">ENR59_02445</name>
</gene>
<evidence type="ECO:0000313" key="3">
    <source>
        <dbReference type="EMBL" id="HGG91797.1"/>
    </source>
</evidence>
<organism evidence="3">
    <name type="scientific">Fundidesulfovibrio putealis</name>
    <dbReference type="NCBI Taxonomy" id="270496"/>
    <lineage>
        <taxon>Bacteria</taxon>
        <taxon>Pseudomonadati</taxon>
        <taxon>Thermodesulfobacteriota</taxon>
        <taxon>Desulfovibrionia</taxon>
        <taxon>Desulfovibrionales</taxon>
        <taxon>Desulfovibrionaceae</taxon>
        <taxon>Fundidesulfovibrio</taxon>
    </lineage>
</organism>
<dbReference type="EMBL" id="DSRP01000171">
    <property type="protein sequence ID" value="HGG91797.1"/>
    <property type="molecule type" value="Genomic_DNA"/>
</dbReference>
<evidence type="ECO:0000259" key="2">
    <source>
        <dbReference type="PROSITE" id="PS50222"/>
    </source>
</evidence>
<protein>
    <recommendedName>
        <fullName evidence="2">EF-hand domain-containing protein</fullName>
    </recommendedName>
</protein>
<dbReference type="Pfam" id="PF13202">
    <property type="entry name" value="EF-hand_5"/>
    <property type="match status" value="2"/>
</dbReference>
<dbReference type="PROSITE" id="PS51257">
    <property type="entry name" value="PROKAR_LIPOPROTEIN"/>
    <property type="match status" value="1"/>
</dbReference>
<reference evidence="3" key="1">
    <citation type="journal article" date="2020" name="mSystems">
        <title>Genome- and Community-Level Interaction Insights into Carbon Utilization and Element Cycling Functions of Hydrothermarchaeota in Hydrothermal Sediment.</title>
        <authorList>
            <person name="Zhou Z."/>
            <person name="Liu Y."/>
            <person name="Xu W."/>
            <person name="Pan J."/>
            <person name="Luo Z.H."/>
            <person name="Li M."/>
        </authorList>
    </citation>
    <scope>NUCLEOTIDE SEQUENCE [LARGE SCALE GENOMIC DNA]</scope>
    <source>
        <strain evidence="3">SpSt-413</strain>
    </source>
</reference>
<feature type="chain" id="PRO_5028454388" description="EF-hand domain-containing protein" evidence="1">
    <location>
        <begin position="20"/>
        <end position="83"/>
    </location>
</feature>
<dbReference type="AlphaFoldDB" id="A0A7C3WG68"/>